<dbReference type="InterPro" id="IPR029058">
    <property type="entry name" value="AB_hydrolase_fold"/>
</dbReference>
<accession>A0AAD0SNY8</accession>
<dbReference type="PANTHER" id="PTHR15394:SF3">
    <property type="entry name" value="SERINE HYDROLASE RBBP9"/>
    <property type="match status" value="1"/>
</dbReference>
<dbReference type="SUPFAM" id="SSF53474">
    <property type="entry name" value="alpha/beta-Hydrolases"/>
    <property type="match status" value="1"/>
</dbReference>
<dbReference type="GO" id="GO:0016787">
    <property type="term" value="F:hydrolase activity"/>
    <property type="evidence" value="ECO:0007669"/>
    <property type="project" value="UniProtKB-KW"/>
</dbReference>
<protein>
    <submittedName>
        <fullName evidence="1">Serine hydrolase family protein</fullName>
    </submittedName>
</protein>
<sequence>MNKRILILHGLNGSDFPHWQAQLASDLIKENYIVSFPSFPSRDNPKLEEWKDFLKKELEHFKPDIVVCHSLANILWFHTCDELDIKLDKLMLVAPVSRNRDIPEAKTFFPYPIAKDLKANEIIMAASTNDPYMSIEEAIELQSKLNIGMKIMENAGHINASSGFGKLDCALDWIKRVDECEINKDVNEELQG</sequence>
<dbReference type="Pfam" id="PF06821">
    <property type="entry name" value="Ser_hydrolase"/>
    <property type="match status" value="1"/>
</dbReference>
<gene>
    <name evidence="1" type="ORF">ASUIS_0218</name>
</gene>
<dbReference type="EMBL" id="CP032100">
    <property type="protein sequence ID" value="AXX88732.1"/>
    <property type="molecule type" value="Genomic_DNA"/>
</dbReference>
<dbReference type="PANTHER" id="PTHR15394">
    <property type="entry name" value="SERINE HYDROLASE RBBP9"/>
    <property type="match status" value="1"/>
</dbReference>
<keyword evidence="2" id="KW-1185">Reference proteome</keyword>
<dbReference type="KEGG" id="asui:ASUIS_0218"/>
<dbReference type="RefSeq" id="WP_118885309.1">
    <property type="nucleotide sequence ID" value="NZ_CP032100.1"/>
</dbReference>
<dbReference type="Proteomes" id="UP000263040">
    <property type="component" value="Chromosome"/>
</dbReference>
<name>A0AAD0SNY8_9BACT</name>
<reference evidence="1 2" key="1">
    <citation type="submission" date="2018-08" db="EMBL/GenBank/DDBJ databases">
        <title>Complete genome of the Arcobacter suis type strain LMG 26152.</title>
        <authorList>
            <person name="Miller W.G."/>
            <person name="Yee E."/>
            <person name="Bono J.L."/>
        </authorList>
    </citation>
    <scope>NUCLEOTIDE SEQUENCE [LARGE SCALE GENOMIC DNA]</scope>
    <source>
        <strain evidence="1 2">CECT 7833</strain>
    </source>
</reference>
<evidence type="ECO:0000313" key="2">
    <source>
        <dbReference type="Proteomes" id="UP000263040"/>
    </source>
</evidence>
<proteinExistence type="predicted"/>
<dbReference type="AlphaFoldDB" id="A0AAD0SNY8"/>
<keyword evidence="1" id="KW-0378">Hydrolase</keyword>
<organism evidence="1 2">
    <name type="scientific">Arcobacter suis CECT 7833</name>
    <dbReference type="NCBI Taxonomy" id="663365"/>
    <lineage>
        <taxon>Bacteria</taxon>
        <taxon>Pseudomonadati</taxon>
        <taxon>Campylobacterota</taxon>
        <taxon>Epsilonproteobacteria</taxon>
        <taxon>Campylobacterales</taxon>
        <taxon>Arcobacteraceae</taxon>
        <taxon>Arcobacter</taxon>
    </lineage>
</organism>
<dbReference type="InterPro" id="IPR010662">
    <property type="entry name" value="RBBP9/YdeN"/>
</dbReference>
<evidence type="ECO:0000313" key="1">
    <source>
        <dbReference type="EMBL" id="AXX88732.1"/>
    </source>
</evidence>
<dbReference type="Gene3D" id="3.40.50.1820">
    <property type="entry name" value="alpha/beta hydrolase"/>
    <property type="match status" value="1"/>
</dbReference>